<dbReference type="InterPro" id="IPR000644">
    <property type="entry name" value="CBS_dom"/>
</dbReference>
<feature type="transmembrane region" description="Helical" evidence="9">
    <location>
        <begin position="58"/>
        <end position="82"/>
    </location>
</feature>
<evidence type="ECO:0000256" key="3">
    <source>
        <dbReference type="ARBA" id="ARBA00022737"/>
    </source>
</evidence>
<dbReference type="AlphaFoldDB" id="A0A7C4Y654"/>
<dbReference type="InterPro" id="IPR044751">
    <property type="entry name" value="Ion_transp-like_CBS"/>
</dbReference>
<comment type="subcellular location">
    <subcellularLocation>
        <location evidence="1">Membrane</location>
        <topology evidence="1">Multi-pass membrane protein</topology>
    </subcellularLocation>
</comment>
<dbReference type="SMART" id="SM01091">
    <property type="entry name" value="CorC_HlyC"/>
    <property type="match status" value="1"/>
</dbReference>
<keyword evidence="5 7" id="KW-0129">CBS domain</keyword>
<feature type="domain" description="CBS" evidence="10">
    <location>
        <begin position="211"/>
        <end position="272"/>
    </location>
</feature>
<dbReference type="InterPro" id="IPR016169">
    <property type="entry name" value="FAD-bd_PCMH_sub2"/>
</dbReference>
<evidence type="ECO:0000259" key="10">
    <source>
        <dbReference type="PROSITE" id="PS51371"/>
    </source>
</evidence>
<organism evidence="12">
    <name type="scientific">Caldisericum exile</name>
    <dbReference type="NCBI Taxonomy" id="693075"/>
    <lineage>
        <taxon>Bacteria</taxon>
        <taxon>Pseudomonadati</taxon>
        <taxon>Caldisericota/Cryosericota group</taxon>
        <taxon>Caldisericota</taxon>
        <taxon>Caldisericia</taxon>
        <taxon>Caldisericales</taxon>
        <taxon>Caldisericaceae</taxon>
        <taxon>Caldisericum</taxon>
    </lineage>
</organism>
<dbReference type="PROSITE" id="PS51371">
    <property type="entry name" value="CBS"/>
    <property type="match status" value="2"/>
</dbReference>
<protein>
    <submittedName>
        <fullName evidence="12">HlyC/CorC family transporter</fullName>
    </submittedName>
</protein>
<dbReference type="EMBL" id="DTHV01000147">
    <property type="protein sequence ID" value="HGW60762.1"/>
    <property type="molecule type" value="Genomic_DNA"/>
</dbReference>
<name>A0A7C4Y654_9BACT</name>
<dbReference type="InterPro" id="IPR036318">
    <property type="entry name" value="FAD-bd_PCMH-like_sf"/>
</dbReference>
<keyword evidence="4 8" id="KW-1133">Transmembrane helix</keyword>
<dbReference type="GO" id="GO:0005886">
    <property type="term" value="C:plasma membrane"/>
    <property type="evidence" value="ECO:0007669"/>
    <property type="project" value="TreeGrafter"/>
</dbReference>
<dbReference type="InterPro" id="IPR005170">
    <property type="entry name" value="Transptr-assoc_dom"/>
</dbReference>
<keyword evidence="3" id="KW-0677">Repeat</keyword>
<dbReference type="Pfam" id="PF03471">
    <property type="entry name" value="CorC_HlyC"/>
    <property type="match status" value="1"/>
</dbReference>
<dbReference type="Gene3D" id="3.30.465.10">
    <property type="match status" value="1"/>
</dbReference>
<proteinExistence type="predicted"/>
<dbReference type="GO" id="GO:0050660">
    <property type="term" value="F:flavin adenine dinucleotide binding"/>
    <property type="evidence" value="ECO:0007669"/>
    <property type="project" value="InterPro"/>
</dbReference>
<evidence type="ECO:0000256" key="9">
    <source>
        <dbReference type="SAM" id="Phobius"/>
    </source>
</evidence>
<dbReference type="PANTHER" id="PTHR22777">
    <property type="entry name" value="HEMOLYSIN-RELATED"/>
    <property type="match status" value="1"/>
</dbReference>
<dbReference type="CDD" id="cd04590">
    <property type="entry name" value="CBS_pair_CorC_HlyC_assoc"/>
    <property type="match status" value="1"/>
</dbReference>
<accession>A0A7C4Y654</accession>
<feature type="transmembrane region" description="Helical" evidence="9">
    <location>
        <begin position="134"/>
        <end position="159"/>
    </location>
</feature>
<dbReference type="Gene3D" id="3.10.580.10">
    <property type="entry name" value="CBS-domain"/>
    <property type="match status" value="1"/>
</dbReference>
<evidence type="ECO:0000256" key="2">
    <source>
        <dbReference type="ARBA" id="ARBA00022692"/>
    </source>
</evidence>
<evidence type="ECO:0000256" key="5">
    <source>
        <dbReference type="ARBA" id="ARBA00023122"/>
    </source>
</evidence>
<dbReference type="InterPro" id="IPR002550">
    <property type="entry name" value="CNNM"/>
</dbReference>
<evidence type="ECO:0000256" key="7">
    <source>
        <dbReference type="PROSITE-ProRule" id="PRU00703"/>
    </source>
</evidence>
<evidence type="ECO:0000256" key="1">
    <source>
        <dbReference type="ARBA" id="ARBA00004141"/>
    </source>
</evidence>
<dbReference type="InterPro" id="IPR046342">
    <property type="entry name" value="CBS_dom_sf"/>
</dbReference>
<dbReference type="SMART" id="SM00116">
    <property type="entry name" value="CBS"/>
    <property type="match status" value="2"/>
</dbReference>
<dbReference type="SUPFAM" id="SSF56176">
    <property type="entry name" value="FAD-binding/transporter-associated domain-like"/>
    <property type="match status" value="1"/>
</dbReference>
<evidence type="ECO:0000256" key="4">
    <source>
        <dbReference type="ARBA" id="ARBA00022989"/>
    </source>
</evidence>
<feature type="domain" description="CBS" evidence="10">
    <location>
        <begin position="275"/>
        <end position="332"/>
    </location>
</feature>
<dbReference type="Pfam" id="PF00571">
    <property type="entry name" value="CBS"/>
    <property type="match status" value="2"/>
</dbReference>
<feature type="transmembrane region" description="Helical" evidence="9">
    <location>
        <begin position="94"/>
        <end position="114"/>
    </location>
</feature>
<evidence type="ECO:0000313" key="12">
    <source>
        <dbReference type="EMBL" id="HGW60762.1"/>
    </source>
</evidence>
<comment type="caution">
    <text evidence="12">The sequence shown here is derived from an EMBL/GenBank/DDBJ whole genome shotgun (WGS) entry which is preliminary data.</text>
</comment>
<evidence type="ECO:0000256" key="6">
    <source>
        <dbReference type="ARBA" id="ARBA00023136"/>
    </source>
</evidence>
<keyword evidence="2 8" id="KW-0812">Transmembrane</keyword>
<dbReference type="PROSITE" id="PS51846">
    <property type="entry name" value="CNNM"/>
    <property type="match status" value="1"/>
</dbReference>
<feature type="domain" description="CNNM transmembrane" evidence="11">
    <location>
        <begin position="1"/>
        <end position="192"/>
    </location>
</feature>
<evidence type="ECO:0000259" key="11">
    <source>
        <dbReference type="PROSITE" id="PS51846"/>
    </source>
</evidence>
<dbReference type="Pfam" id="PF01595">
    <property type="entry name" value="CNNM"/>
    <property type="match status" value="1"/>
</dbReference>
<reference evidence="12" key="1">
    <citation type="journal article" date="2020" name="mSystems">
        <title>Genome- and Community-Level Interaction Insights into Carbon Utilization and Element Cycling Functions of Hydrothermarchaeota in Hydrothermal Sediment.</title>
        <authorList>
            <person name="Zhou Z."/>
            <person name="Liu Y."/>
            <person name="Xu W."/>
            <person name="Pan J."/>
            <person name="Luo Z.H."/>
            <person name="Li M."/>
        </authorList>
    </citation>
    <scope>NUCLEOTIDE SEQUENCE [LARGE SCALE GENOMIC DNA]</scope>
    <source>
        <strain evidence="12">SpSt-794</strain>
    </source>
</reference>
<dbReference type="PANTHER" id="PTHR22777:SF17">
    <property type="entry name" value="UPF0053 PROTEIN SLL0260"/>
    <property type="match status" value="1"/>
</dbReference>
<gene>
    <name evidence="12" type="ORF">ENV82_04970</name>
</gene>
<dbReference type="FunFam" id="3.10.580.10:FF:000002">
    <property type="entry name" value="Magnesium/cobalt efflux protein CorC"/>
    <property type="match status" value="1"/>
</dbReference>
<dbReference type="SUPFAM" id="SSF54631">
    <property type="entry name" value="CBS-domain pair"/>
    <property type="match status" value="1"/>
</dbReference>
<evidence type="ECO:0000256" key="8">
    <source>
        <dbReference type="PROSITE-ProRule" id="PRU01193"/>
    </source>
</evidence>
<sequence length="427" mass="48735">MSSIGSIILVFILICLSAVFTALESALFNSNPIRLEAFAKKNIIYRWILRHKKMPESLISTIVIGNNFVNFLTSAVITNLAVIYANRYQYNSEVSVLVATVITTLLIVIFGETIPKNIGSILGEKSLLYTYPIFLPFYYILKPFAILLSRFSGLIIRLIGLKYIEKKMFESEEEVMSMIEIGRNEGIIESEEEKMIHSIFEFGDTIVKEIMTPRIDIIAIDVELPFEEALQTIINSGHSRFPVYEEKIDNIIGILHLKDLVRVIGQKGAVDIRKMLRAPYFAPESKRVDELFKEMQKNKIQIALVFDEFGGISGLVTIEDILEEIVGEIQDEFDVEEKQFQKIGENAYLVHGTLNIDDFNEIFNTQLTSEESSTIGGLLLEHFGRLPNPGEEKQIGNIRFIISKVRNRRIWEIKVILLKERTGEDNE</sequence>
<keyword evidence="6 8" id="KW-0472">Membrane</keyword>